<protein>
    <submittedName>
        <fullName evidence="1">Uncharacterized protein</fullName>
    </submittedName>
</protein>
<evidence type="ECO:0000313" key="1">
    <source>
        <dbReference type="EnsemblMetazoa" id="AFAF004478-PA"/>
    </source>
</evidence>
<dbReference type="VEuPathDB" id="VectorBase:AFAF004478"/>
<reference evidence="1" key="2">
    <citation type="submission" date="2020-05" db="UniProtKB">
        <authorList>
            <consortium name="EnsemblMetazoa"/>
        </authorList>
    </citation>
    <scope>IDENTIFICATION</scope>
    <source>
        <strain evidence="1">FAR1</strain>
    </source>
</reference>
<dbReference type="EnsemblMetazoa" id="AFAF004478-RA">
    <property type="protein sequence ID" value="AFAF004478-PA"/>
    <property type="gene ID" value="AFAF004478"/>
</dbReference>
<sequence length="105" mass="11409">MPSCFAETVCAILNWFASTGAHSPTQSYFVIAIDRLSFRGHLGLLSVLLLLLVLLQEDGRAVAHSACAAGNGIQQMSPILKFGEHNFITRRSDQTQSASFSDLLK</sequence>
<proteinExistence type="predicted"/>
<accession>A0A182Q7B2</accession>
<evidence type="ECO:0000313" key="2">
    <source>
        <dbReference type="Proteomes" id="UP000075886"/>
    </source>
</evidence>
<keyword evidence="2" id="KW-1185">Reference proteome</keyword>
<dbReference type="AlphaFoldDB" id="A0A182Q7B2"/>
<dbReference type="Proteomes" id="UP000075886">
    <property type="component" value="Unassembled WGS sequence"/>
</dbReference>
<name>A0A182Q7B2_9DIPT</name>
<organism evidence="1 2">
    <name type="scientific">Anopheles farauti</name>
    <dbReference type="NCBI Taxonomy" id="69004"/>
    <lineage>
        <taxon>Eukaryota</taxon>
        <taxon>Metazoa</taxon>
        <taxon>Ecdysozoa</taxon>
        <taxon>Arthropoda</taxon>
        <taxon>Hexapoda</taxon>
        <taxon>Insecta</taxon>
        <taxon>Pterygota</taxon>
        <taxon>Neoptera</taxon>
        <taxon>Endopterygota</taxon>
        <taxon>Diptera</taxon>
        <taxon>Nematocera</taxon>
        <taxon>Culicoidea</taxon>
        <taxon>Culicidae</taxon>
        <taxon>Anophelinae</taxon>
        <taxon>Anopheles</taxon>
    </lineage>
</organism>
<reference evidence="2" key="1">
    <citation type="submission" date="2014-01" db="EMBL/GenBank/DDBJ databases">
        <title>The Genome Sequence of Anopheles farauti FAR1 (V2).</title>
        <authorList>
            <consortium name="The Broad Institute Genomics Platform"/>
            <person name="Neafsey D.E."/>
            <person name="Besansky N."/>
            <person name="Howell P."/>
            <person name="Walton C."/>
            <person name="Young S.K."/>
            <person name="Zeng Q."/>
            <person name="Gargeya S."/>
            <person name="Fitzgerald M."/>
            <person name="Haas B."/>
            <person name="Abouelleil A."/>
            <person name="Allen A.W."/>
            <person name="Alvarado L."/>
            <person name="Arachchi H.M."/>
            <person name="Berlin A.M."/>
            <person name="Chapman S.B."/>
            <person name="Gainer-Dewar J."/>
            <person name="Goldberg J."/>
            <person name="Griggs A."/>
            <person name="Gujja S."/>
            <person name="Hansen M."/>
            <person name="Howarth C."/>
            <person name="Imamovic A."/>
            <person name="Ireland A."/>
            <person name="Larimer J."/>
            <person name="McCowan C."/>
            <person name="Murphy C."/>
            <person name="Pearson M."/>
            <person name="Poon T.W."/>
            <person name="Priest M."/>
            <person name="Roberts A."/>
            <person name="Saif S."/>
            <person name="Shea T."/>
            <person name="Sisk P."/>
            <person name="Sykes S."/>
            <person name="Wortman J."/>
            <person name="Nusbaum C."/>
            <person name="Birren B."/>
        </authorList>
    </citation>
    <scope>NUCLEOTIDE SEQUENCE [LARGE SCALE GENOMIC DNA]</scope>
    <source>
        <strain evidence="2">FAR1</strain>
    </source>
</reference>
<dbReference type="EMBL" id="AXCN02001751">
    <property type="status" value="NOT_ANNOTATED_CDS"/>
    <property type="molecule type" value="Genomic_DNA"/>
</dbReference>